<dbReference type="AlphaFoldDB" id="A0A8B7YRK7"/>
<feature type="chain" id="PRO_5034132398" evidence="1">
    <location>
        <begin position="19"/>
        <end position="117"/>
    </location>
</feature>
<proteinExistence type="predicted"/>
<keyword evidence="2" id="KW-1185">Reference proteome</keyword>
<reference evidence="3" key="1">
    <citation type="submission" date="2025-08" db="UniProtKB">
        <authorList>
            <consortium name="RefSeq"/>
        </authorList>
    </citation>
    <scope>IDENTIFICATION</scope>
</reference>
<organism evidence="2 3">
    <name type="scientific">Acanthaster planci</name>
    <name type="common">Crown-of-thorns starfish</name>
    <dbReference type="NCBI Taxonomy" id="133434"/>
    <lineage>
        <taxon>Eukaryota</taxon>
        <taxon>Metazoa</taxon>
        <taxon>Echinodermata</taxon>
        <taxon>Eleutherozoa</taxon>
        <taxon>Asterozoa</taxon>
        <taxon>Asteroidea</taxon>
        <taxon>Valvatacea</taxon>
        <taxon>Valvatida</taxon>
        <taxon>Acanthasteridae</taxon>
        <taxon>Acanthaster</taxon>
    </lineage>
</organism>
<dbReference type="OrthoDB" id="10039931at2759"/>
<evidence type="ECO:0000313" key="3">
    <source>
        <dbReference type="RefSeq" id="XP_022095095.1"/>
    </source>
</evidence>
<sequence>MCWAKSTWLAEIFLLCSQTCHDLGSVPCVLRHILQKLHAIDTYLRDMQSHGTVLCVHWFVQMRIHSVSICWANIIYCGPGRSALSVPPNFQHTEIAGSTCYKNTLDGIKPDWQYLIL</sequence>
<keyword evidence="1" id="KW-0732">Signal</keyword>
<dbReference type="GeneID" id="110981658"/>
<dbReference type="Proteomes" id="UP000694845">
    <property type="component" value="Unplaced"/>
</dbReference>
<evidence type="ECO:0000313" key="2">
    <source>
        <dbReference type="Proteomes" id="UP000694845"/>
    </source>
</evidence>
<gene>
    <name evidence="3" type="primary">LOC110981658</name>
</gene>
<name>A0A8B7YRK7_ACAPL</name>
<evidence type="ECO:0000256" key="1">
    <source>
        <dbReference type="SAM" id="SignalP"/>
    </source>
</evidence>
<protein>
    <submittedName>
        <fullName evidence="3">Uncharacterized protein LOC110981658 isoform X3</fullName>
    </submittedName>
</protein>
<accession>A0A8B7YRK7</accession>
<dbReference type="RefSeq" id="XP_022095095.1">
    <property type="nucleotide sequence ID" value="XM_022239403.1"/>
</dbReference>
<feature type="signal peptide" evidence="1">
    <location>
        <begin position="1"/>
        <end position="18"/>
    </location>
</feature>